<evidence type="ECO:0000313" key="1">
    <source>
        <dbReference type="EMBL" id="PIT00797.1"/>
    </source>
</evidence>
<dbReference type="Proteomes" id="UP000228930">
    <property type="component" value="Unassembled WGS sequence"/>
</dbReference>
<proteinExistence type="predicted"/>
<sequence length="69" mass="6833">MLAQATGVAAEAKAFATEPGSVAKSAGMSHAAEMRAAAKARVSAAEAATTKPAVAAATAMCLSRSNRQR</sequence>
<gene>
    <name evidence="1" type="ORF">TSA1_08460</name>
</gene>
<evidence type="ECO:0000313" key="2">
    <source>
        <dbReference type="Proteomes" id="UP000228930"/>
    </source>
</evidence>
<organism evidence="1 2">
    <name type="scientific">Bradyrhizobium nitroreducens</name>
    <dbReference type="NCBI Taxonomy" id="709803"/>
    <lineage>
        <taxon>Bacteria</taxon>
        <taxon>Pseudomonadati</taxon>
        <taxon>Pseudomonadota</taxon>
        <taxon>Alphaproteobacteria</taxon>
        <taxon>Hyphomicrobiales</taxon>
        <taxon>Nitrobacteraceae</taxon>
        <taxon>Bradyrhizobium</taxon>
    </lineage>
</organism>
<accession>A0A2M6U897</accession>
<name>A0A2M6U897_9BRAD</name>
<dbReference type="EMBL" id="LFJC01000003">
    <property type="protein sequence ID" value="PIT00797.1"/>
    <property type="molecule type" value="Genomic_DNA"/>
</dbReference>
<protein>
    <submittedName>
        <fullName evidence="1">Uncharacterized protein</fullName>
    </submittedName>
</protein>
<comment type="caution">
    <text evidence="1">The sequence shown here is derived from an EMBL/GenBank/DDBJ whole genome shotgun (WGS) entry which is preliminary data.</text>
</comment>
<dbReference type="AlphaFoldDB" id="A0A2M6U897"/>
<reference evidence="1 2" key="1">
    <citation type="submission" date="2015-06" db="EMBL/GenBank/DDBJ databases">
        <title>Comparative genome analysis of nirS-carrying Bradyrhizobium sp. strains.</title>
        <authorList>
            <person name="Ishii S."/>
            <person name="Jang J."/>
            <person name="Nishizawa T."/>
            <person name="Senoo K."/>
        </authorList>
    </citation>
    <scope>NUCLEOTIDE SEQUENCE [LARGE SCALE GENOMIC DNA]</scope>
    <source>
        <strain evidence="1 2">TSA1</strain>
    </source>
</reference>
<keyword evidence="2" id="KW-1185">Reference proteome</keyword>